<feature type="compositionally biased region" description="Polar residues" evidence="1">
    <location>
        <begin position="1"/>
        <end position="11"/>
    </location>
</feature>
<keyword evidence="3" id="KW-1185">Reference proteome</keyword>
<accession>A0A7R9MUN4</accession>
<evidence type="ECO:0000313" key="2">
    <source>
        <dbReference type="EMBL" id="CAD7666852.1"/>
    </source>
</evidence>
<sequence length="63" mass="6827">MPVMADQNTLMAPQHLPQAQPVPPPHSLPPHPSPMTHPMPPNAVLPQPPTGVCEPNREETPNM</sequence>
<feature type="region of interest" description="Disordered" evidence="1">
    <location>
        <begin position="1"/>
        <end position="63"/>
    </location>
</feature>
<dbReference type="Proteomes" id="UP000728032">
    <property type="component" value="Unassembled WGS sequence"/>
</dbReference>
<name>A0A7R9MUN4_9ACAR</name>
<protein>
    <submittedName>
        <fullName evidence="2">Uncharacterized protein</fullName>
    </submittedName>
</protein>
<gene>
    <name evidence="2" type="ORF">ONB1V03_LOCUS23116</name>
</gene>
<proteinExistence type="predicted"/>
<evidence type="ECO:0000256" key="1">
    <source>
        <dbReference type="SAM" id="MobiDB-lite"/>
    </source>
</evidence>
<dbReference type="EMBL" id="CAJPVJ010056188">
    <property type="protein sequence ID" value="CAG2183696.1"/>
    <property type="molecule type" value="Genomic_DNA"/>
</dbReference>
<feature type="compositionally biased region" description="Pro residues" evidence="1">
    <location>
        <begin position="20"/>
        <end position="49"/>
    </location>
</feature>
<organism evidence="2">
    <name type="scientific">Oppiella nova</name>
    <dbReference type="NCBI Taxonomy" id="334625"/>
    <lineage>
        <taxon>Eukaryota</taxon>
        <taxon>Metazoa</taxon>
        <taxon>Ecdysozoa</taxon>
        <taxon>Arthropoda</taxon>
        <taxon>Chelicerata</taxon>
        <taxon>Arachnida</taxon>
        <taxon>Acari</taxon>
        <taxon>Acariformes</taxon>
        <taxon>Sarcoptiformes</taxon>
        <taxon>Oribatida</taxon>
        <taxon>Brachypylina</taxon>
        <taxon>Oppioidea</taxon>
        <taxon>Oppiidae</taxon>
        <taxon>Oppiella</taxon>
    </lineage>
</organism>
<evidence type="ECO:0000313" key="3">
    <source>
        <dbReference type="Proteomes" id="UP000728032"/>
    </source>
</evidence>
<reference evidence="2" key="1">
    <citation type="submission" date="2020-11" db="EMBL/GenBank/DDBJ databases">
        <authorList>
            <person name="Tran Van P."/>
        </authorList>
    </citation>
    <scope>NUCLEOTIDE SEQUENCE</scope>
</reference>
<dbReference type="AlphaFoldDB" id="A0A7R9MUN4"/>
<dbReference type="EMBL" id="OC971013">
    <property type="protein sequence ID" value="CAD7666852.1"/>
    <property type="molecule type" value="Genomic_DNA"/>
</dbReference>